<evidence type="ECO:0000256" key="9">
    <source>
        <dbReference type="ARBA" id="ARBA00023136"/>
    </source>
</evidence>
<feature type="transmembrane region" description="Helical" evidence="11">
    <location>
        <begin position="24"/>
        <end position="48"/>
    </location>
</feature>
<feature type="transmembrane region" description="Helical" evidence="11">
    <location>
        <begin position="1058"/>
        <end position="1079"/>
    </location>
</feature>
<dbReference type="PANTHER" id="PTHR19229:SF36">
    <property type="entry name" value="ATP-BINDING CASSETTE SUB-FAMILY A MEMBER 2"/>
    <property type="match status" value="1"/>
</dbReference>
<dbReference type="InterPro" id="IPR003593">
    <property type="entry name" value="AAA+_ATPase"/>
</dbReference>
<feature type="region of interest" description="Disordered" evidence="10">
    <location>
        <begin position="1770"/>
        <end position="1801"/>
    </location>
</feature>
<dbReference type="HOGENOM" id="CLU_001640_2_0_1"/>
<dbReference type="SUPFAM" id="SSF52540">
    <property type="entry name" value="P-loop containing nucleoside triphosphate hydrolases"/>
    <property type="match status" value="2"/>
</dbReference>
<keyword evidence="9 11" id="KW-0472">Membrane</keyword>
<reference evidence="13 14" key="1">
    <citation type="journal article" date="2014" name="Proc. Natl. Acad. Sci. U.S.A.">
        <title>Trajectory and genomic determinants of fungal-pathogen speciation and host adaptation.</title>
        <authorList>
            <person name="Hu X."/>
            <person name="Xiao G."/>
            <person name="Zheng P."/>
            <person name="Shang Y."/>
            <person name="Su Y."/>
            <person name="Zhang X."/>
            <person name="Liu X."/>
            <person name="Zhan S."/>
            <person name="St Leger R.J."/>
            <person name="Wang C."/>
        </authorList>
    </citation>
    <scope>NUCLEOTIDE SEQUENCE [LARGE SCALE GENOMIC DNA]</scope>
    <source>
        <strain evidence="13 14">ARSEF 1941</strain>
    </source>
</reference>
<evidence type="ECO:0000256" key="3">
    <source>
        <dbReference type="ARBA" id="ARBA00022448"/>
    </source>
</evidence>
<comment type="caution">
    <text evidence="13">The sequence shown here is derived from an EMBL/GenBank/DDBJ whole genome shotgun (WGS) entry which is preliminary data.</text>
</comment>
<evidence type="ECO:0000256" key="4">
    <source>
        <dbReference type="ARBA" id="ARBA00022692"/>
    </source>
</evidence>
<feature type="transmembrane region" description="Helical" evidence="11">
    <location>
        <begin position="271"/>
        <end position="297"/>
    </location>
</feature>
<keyword evidence="5" id="KW-0677">Repeat</keyword>
<dbReference type="GO" id="GO:0005524">
    <property type="term" value="F:ATP binding"/>
    <property type="evidence" value="ECO:0007669"/>
    <property type="project" value="UniProtKB-KW"/>
</dbReference>
<evidence type="ECO:0000256" key="5">
    <source>
        <dbReference type="ARBA" id="ARBA00022737"/>
    </source>
</evidence>
<feature type="transmembrane region" description="Helical" evidence="11">
    <location>
        <begin position="807"/>
        <end position="828"/>
    </location>
</feature>
<dbReference type="GO" id="GO:0140359">
    <property type="term" value="F:ABC-type transporter activity"/>
    <property type="evidence" value="ECO:0007669"/>
    <property type="project" value="InterPro"/>
</dbReference>
<feature type="domain" description="ABC transporter" evidence="12">
    <location>
        <begin position="1239"/>
        <end position="1462"/>
    </location>
</feature>
<evidence type="ECO:0000256" key="6">
    <source>
        <dbReference type="ARBA" id="ARBA00022741"/>
    </source>
</evidence>
<dbReference type="GO" id="GO:0016020">
    <property type="term" value="C:membrane"/>
    <property type="evidence" value="ECO:0007669"/>
    <property type="project" value="UniProtKB-SubCell"/>
</dbReference>
<feature type="transmembrane region" description="Helical" evidence="11">
    <location>
        <begin position="230"/>
        <end position="250"/>
    </location>
</feature>
<dbReference type="Pfam" id="PF12698">
    <property type="entry name" value="ABC2_membrane_3"/>
    <property type="match status" value="2"/>
</dbReference>
<feature type="domain" description="ABC transporter" evidence="12">
    <location>
        <begin position="464"/>
        <end position="700"/>
    </location>
</feature>
<dbReference type="InterPro" id="IPR017871">
    <property type="entry name" value="ABC_transporter-like_CS"/>
</dbReference>
<keyword evidence="3" id="KW-0813">Transport</keyword>
<dbReference type="RefSeq" id="XP_040675824.1">
    <property type="nucleotide sequence ID" value="XM_040826152.1"/>
</dbReference>
<feature type="compositionally biased region" description="Basic and acidic residues" evidence="10">
    <location>
        <begin position="1564"/>
        <end position="1747"/>
    </location>
</feature>
<evidence type="ECO:0000256" key="2">
    <source>
        <dbReference type="ARBA" id="ARBA00008869"/>
    </source>
</evidence>
<feature type="transmembrane region" description="Helical" evidence="11">
    <location>
        <begin position="422"/>
        <end position="444"/>
    </location>
</feature>
<protein>
    <submittedName>
        <fullName evidence="13">ABC transporter</fullName>
    </submittedName>
</protein>
<feature type="transmembrane region" description="Helical" evidence="11">
    <location>
        <begin position="1026"/>
        <end position="1046"/>
    </location>
</feature>
<feature type="transmembrane region" description="Helical" evidence="11">
    <location>
        <begin position="339"/>
        <end position="357"/>
    </location>
</feature>
<feature type="transmembrane region" description="Helical" evidence="11">
    <location>
        <begin position="309"/>
        <end position="332"/>
    </location>
</feature>
<feature type="compositionally biased region" description="Basic and acidic residues" evidence="10">
    <location>
        <begin position="1784"/>
        <end position="1793"/>
    </location>
</feature>
<feature type="region of interest" description="Disordered" evidence="10">
    <location>
        <begin position="1555"/>
        <end position="1747"/>
    </location>
</feature>
<evidence type="ECO:0000256" key="10">
    <source>
        <dbReference type="SAM" id="MobiDB-lite"/>
    </source>
</evidence>
<evidence type="ECO:0000256" key="7">
    <source>
        <dbReference type="ARBA" id="ARBA00022840"/>
    </source>
</evidence>
<comment type="similarity">
    <text evidence="2">Belongs to the ABC transporter superfamily. ABCA family.</text>
</comment>
<dbReference type="InterPro" id="IPR003439">
    <property type="entry name" value="ABC_transporter-like_ATP-bd"/>
</dbReference>
<evidence type="ECO:0000256" key="1">
    <source>
        <dbReference type="ARBA" id="ARBA00004141"/>
    </source>
</evidence>
<dbReference type="Proteomes" id="UP000030816">
    <property type="component" value="Unassembled WGS sequence"/>
</dbReference>
<comment type="subcellular location">
    <subcellularLocation>
        <location evidence="1">Membrane</location>
        <topology evidence="1">Multi-pass membrane protein</topology>
    </subcellularLocation>
</comment>
<sequence length="1816" mass="196984">MRLIRQLGSLVYKNLLVSIARRPLGFLISVYVIPLAILALLLAIPSFLPQLNTFGVSSAEPVKSLASTVTRKLVIVKRPDVGKDVDAVIGAFTQPVRRDLLVFHDDEASLQSVCLPNTRGVSDCHAIVIFKDSPLTTSEARLADAPKGKGNRNHTWTYTIQADPARDNQVFDVKNHRSDQEDLYMPLQLAINNAISNSTTVPDTVMFTPQEQASEDQKNFNSKAAIVGRIYAFALITAHFTIIYRLASFITSERDSGMSQLIDSMGGGTAIVSRVLSWLLTLDLVALPCYIGMGALYQRLAFPSSSASVLIGWQILLGFAVNSSTAFASAFFSKSRVSAVYIMFAFLVLSIAAQMYASESRPHPGHSTVAVLSFLFPSSNNVYFTQQMSLWQLAGLPADLATMPVESAGLFSTSYAVSQSNLLLFLALDIFLYAAAAIGVEKTLHGIHYRKRRFTAAASTGAVVQARELRKRFKPSLLSRICCCCCFCGRKRTVAAVDGISFEAQRGQIMCMVGPNGSGKTTTLHLLSGFLNPTAGSVSLEAAPSQVGICPQRNTLWDDLSVEEHVRIWNGIKSGRRTSEELELLVSQCDLSPKRGFKAKELSGGQKRKLQLACMFVGDSSVCLIDECTSGLDPLSRRAIWEILLQQRARRSIIFTTHFLDEVDILADHIVLLAGGKIRCQGAPAQLKTQHGGGYRVLVPPSAPPLDHRYPSTTHQDKVVYAVPDSAAASRIMSTYLDAGVRDVTISGPQFEDVFLNLLQDDLALAPAKGSAHVDPSFVMSPGRTTSSWTQFWVLYGKRWNVMTRFWSPYLFALVVPLAITFLAGGMIKDYSPPGCDALQDSSSLQVPGLEWADSCPQSGACDRLSIAPSQANATLFSLVKGGYRGVSNVSVKGYGEFVRVQGSRDDILRQIEQNKTAAGYGGVFAGTPTEAPMIAYRMSSWGGQSGSQLLDVWSQMQAGLEINSSQEAMPKSRRAADQGGIAYLLFFSLVQIFYPASFVLYPAIEKSRKVRAVQYANGVRRAPLWAAYAAFDLLWILIISAGVVGLSSMRLKFNGPILILLPILALYGLAATLMGYVVAHFTDGPLKSYLATLGIGFLSWIVLAISTLVNGSASNLAALAFGADLFLPIGNIFRTLLIGLNLMEAGCKNGKPVEVGTMDGFGGPLLYLCLQILALLIIITWLEGGLPALRSLVSSRAPSPHRFSDVELANMSSYEARLGSDPVSREVSRAEKTNTDLLRVLHTSKSFGTNTAVEDVTFGLPRSDVMALLGPNGAGKSTLVNMIQGELPPSRGKVLLCQEDGRSPSSRRHLGVCPQYDAPDLMNTRDHLYFYARIKGIQKVKQNVDYLMAKLDLARHARTQASKLSGGNKRKLMLAVALMGTPSILVLDEPTSAMDAVAKRQFWKVIREIAKDRSVLLTTHSMEEADALCTRTLIMARRILAIGTTQALRQRYSNEYYVSMVLASAPKSSPGEMSLVTEWVRRAVPHARFDREVLGGQIRFTLPADNGQSGGGTSIAELIETLEQSKHVIGIAHYSVSGPTLEDVFLSVVRENNVEEESGAESKGPRGRAESKGPRGRAESKGPRGRAESKGPRGRAESKGPRGRAESKGPRGRAESKGPRGRAESKGPRGRAESKGPRGRAESKGPRGRAESKGPRGRAESKGPRGRAESKGPRGRAESKGPRGRAESKGPRGRAESKGPRGRAESKGPRGRAESKGPRGRAESKGPRGRAESKGPRGRAEMAFRRRGDEQLYDGGYKLHYCTADLVRRRDGSGGSSKYTGASEKDTKDTRRPARAMNAKRVCGVLESQTNPKQL</sequence>
<name>A0A0B2WLH0_METAS</name>
<feature type="transmembrane region" description="Helical" evidence="11">
    <location>
        <begin position="1091"/>
        <end position="1111"/>
    </location>
</feature>
<dbReference type="CDD" id="cd03263">
    <property type="entry name" value="ABC_subfamily_A"/>
    <property type="match status" value="2"/>
</dbReference>
<feature type="transmembrane region" description="Helical" evidence="11">
    <location>
        <begin position="982"/>
        <end position="1005"/>
    </location>
</feature>
<evidence type="ECO:0000259" key="12">
    <source>
        <dbReference type="PROSITE" id="PS50893"/>
    </source>
</evidence>
<gene>
    <name evidence="13" type="ORF">MAM_07354</name>
</gene>
<evidence type="ECO:0000313" key="13">
    <source>
        <dbReference type="EMBL" id="KHN94758.1"/>
    </source>
</evidence>
<dbReference type="GO" id="GO:0005319">
    <property type="term" value="F:lipid transporter activity"/>
    <property type="evidence" value="ECO:0007669"/>
    <property type="project" value="TreeGrafter"/>
</dbReference>
<dbReference type="SMART" id="SM00382">
    <property type="entry name" value="AAA"/>
    <property type="match status" value="2"/>
</dbReference>
<dbReference type="STRING" id="1081103.A0A0B2WLH0"/>
<evidence type="ECO:0000256" key="11">
    <source>
        <dbReference type="SAM" id="Phobius"/>
    </source>
</evidence>
<proteinExistence type="inferred from homology"/>
<keyword evidence="7" id="KW-0067">ATP-binding</keyword>
<feature type="transmembrane region" description="Helical" evidence="11">
    <location>
        <begin position="1162"/>
        <end position="1183"/>
    </location>
</feature>
<dbReference type="Gene3D" id="3.40.50.300">
    <property type="entry name" value="P-loop containing nucleotide triphosphate hydrolases"/>
    <property type="match status" value="2"/>
</dbReference>
<feature type="transmembrane region" description="Helical" evidence="11">
    <location>
        <begin position="1117"/>
        <end position="1141"/>
    </location>
</feature>
<evidence type="ECO:0000256" key="8">
    <source>
        <dbReference type="ARBA" id="ARBA00022989"/>
    </source>
</evidence>
<dbReference type="PROSITE" id="PS50893">
    <property type="entry name" value="ABC_TRANSPORTER_2"/>
    <property type="match status" value="2"/>
</dbReference>
<dbReference type="PROSITE" id="PS00211">
    <property type="entry name" value="ABC_TRANSPORTER_1"/>
    <property type="match status" value="2"/>
</dbReference>
<dbReference type="GeneID" id="63741809"/>
<keyword evidence="4 11" id="KW-0812">Transmembrane</keyword>
<dbReference type="PANTHER" id="PTHR19229">
    <property type="entry name" value="ATP-BINDING CASSETTE TRANSPORTER SUBFAMILY A ABCA"/>
    <property type="match status" value="1"/>
</dbReference>
<keyword evidence="6" id="KW-0547">Nucleotide-binding</keyword>
<keyword evidence="8 11" id="KW-1133">Transmembrane helix</keyword>
<dbReference type="Pfam" id="PF00005">
    <property type="entry name" value="ABC_tran"/>
    <property type="match status" value="2"/>
</dbReference>
<accession>A0A0B2WLH0</accession>
<evidence type="ECO:0000313" key="14">
    <source>
        <dbReference type="Proteomes" id="UP000030816"/>
    </source>
</evidence>
<dbReference type="InterPro" id="IPR027417">
    <property type="entry name" value="P-loop_NTPase"/>
</dbReference>
<dbReference type="InterPro" id="IPR026082">
    <property type="entry name" value="ABCA"/>
</dbReference>
<dbReference type="GO" id="GO:0016887">
    <property type="term" value="F:ATP hydrolysis activity"/>
    <property type="evidence" value="ECO:0007669"/>
    <property type="project" value="InterPro"/>
</dbReference>
<keyword evidence="14" id="KW-1185">Reference proteome</keyword>
<dbReference type="EMBL" id="AZHE01000030">
    <property type="protein sequence ID" value="KHN94758.1"/>
    <property type="molecule type" value="Genomic_DNA"/>
</dbReference>
<dbReference type="OrthoDB" id="8061355at2759"/>
<dbReference type="InterPro" id="IPR013525">
    <property type="entry name" value="ABC2_TM"/>
</dbReference>
<organism evidence="13 14">
    <name type="scientific">Metarhizium album (strain ARSEF 1941)</name>
    <dbReference type="NCBI Taxonomy" id="1081103"/>
    <lineage>
        <taxon>Eukaryota</taxon>
        <taxon>Fungi</taxon>
        <taxon>Dikarya</taxon>
        <taxon>Ascomycota</taxon>
        <taxon>Pezizomycotina</taxon>
        <taxon>Sordariomycetes</taxon>
        <taxon>Hypocreomycetidae</taxon>
        <taxon>Hypocreales</taxon>
        <taxon>Clavicipitaceae</taxon>
        <taxon>Metarhizium</taxon>
    </lineage>
</organism>